<dbReference type="SMART" id="SM00724">
    <property type="entry name" value="TLC"/>
    <property type="match status" value="1"/>
</dbReference>
<dbReference type="EMBL" id="AZGZ01000044">
    <property type="protein sequence ID" value="KZZ86882.1"/>
    <property type="molecule type" value="Genomic_DNA"/>
</dbReference>
<organism evidence="10 11">
    <name type="scientific">Ascosphaera apis ARSEF 7405</name>
    <dbReference type="NCBI Taxonomy" id="392613"/>
    <lineage>
        <taxon>Eukaryota</taxon>
        <taxon>Fungi</taxon>
        <taxon>Dikarya</taxon>
        <taxon>Ascomycota</taxon>
        <taxon>Pezizomycotina</taxon>
        <taxon>Eurotiomycetes</taxon>
        <taxon>Eurotiomycetidae</taxon>
        <taxon>Onygenales</taxon>
        <taxon>Ascosphaeraceae</taxon>
        <taxon>Ascosphaera</taxon>
    </lineage>
</organism>
<evidence type="ECO:0000313" key="10">
    <source>
        <dbReference type="EMBL" id="KZZ86882.1"/>
    </source>
</evidence>
<name>A0A162IC49_9EURO</name>
<dbReference type="InterPro" id="IPR006634">
    <property type="entry name" value="TLC-dom"/>
</dbReference>
<gene>
    <name evidence="10" type="ORF">AAP_06146</name>
</gene>
<comment type="subcellular location">
    <subcellularLocation>
        <location evidence="1">Membrane</location>
        <topology evidence="1">Multi-pass membrane protein</topology>
    </subcellularLocation>
</comment>
<feature type="transmembrane region" description="Helical" evidence="8">
    <location>
        <begin position="362"/>
        <end position="389"/>
    </location>
</feature>
<feature type="transmembrane region" description="Helical" evidence="8">
    <location>
        <begin position="220"/>
        <end position="239"/>
    </location>
</feature>
<evidence type="ECO:0000256" key="8">
    <source>
        <dbReference type="SAM" id="Phobius"/>
    </source>
</evidence>
<keyword evidence="4 8" id="KW-1133">Transmembrane helix</keyword>
<feature type="transmembrane region" description="Helical" evidence="8">
    <location>
        <begin position="51"/>
        <end position="70"/>
    </location>
</feature>
<dbReference type="AlphaFoldDB" id="A0A162IC49"/>
<dbReference type="GO" id="GO:0050291">
    <property type="term" value="F:sphingosine N-acyltransferase activity"/>
    <property type="evidence" value="ECO:0007669"/>
    <property type="project" value="InterPro"/>
</dbReference>
<dbReference type="InterPro" id="IPR016439">
    <property type="entry name" value="Lag1/Lac1-like"/>
</dbReference>
<feature type="region of interest" description="Disordered" evidence="7">
    <location>
        <begin position="393"/>
        <end position="425"/>
    </location>
</feature>
<keyword evidence="3 6" id="KW-0812">Transmembrane</keyword>
<protein>
    <submittedName>
        <fullName evidence="10">Longevity-assurance protein</fullName>
    </submittedName>
</protein>
<evidence type="ECO:0000256" key="2">
    <source>
        <dbReference type="ARBA" id="ARBA00009808"/>
    </source>
</evidence>
<dbReference type="GO" id="GO:0016020">
    <property type="term" value="C:membrane"/>
    <property type="evidence" value="ECO:0007669"/>
    <property type="project" value="UniProtKB-SubCell"/>
</dbReference>
<dbReference type="Pfam" id="PF03798">
    <property type="entry name" value="TRAM_LAG1_CLN8"/>
    <property type="match status" value="1"/>
</dbReference>
<feature type="transmembrane region" description="Helical" evidence="8">
    <location>
        <begin position="150"/>
        <end position="171"/>
    </location>
</feature>
<evidence type="ECO:0000256" key="6">
    <source>
        <dbReference type="PROSITE-ProRule" id="PRU00205"/>
    </source>
</evidence>
<accession>A0A162IC49</accession>
<dbReference type="Proteomes" id="UP000242877">
    <property type="component" value="Unassembled WGS sequence"/>
</dbReference>
<evidence type="ECO:0000256" key="4">
    <source>
        <dbReference type="ARBA" id="ARBA00022989"/>
    </source>
</evidence>
<feature type="compositionally biased region" description="Basic and acidic residues" evidence="7">
    <location>
        <begin position="411"/>
        <end position="424"/>
    </location>
</feature>
<feature type="compositionally biased region" description="Acidic residues" evidence="7">
    <location>
        <begin position="398"/>
        <end position="408"/>
    </location>
</feature>
<comment type="similarity">
    <text evidence="2">Belongs to the sphingosine N-acyltransferase family.</text>
</comment>
<evidence type="ECO:0000256" key="7">
    <source>
        <dbReference type="SAM" id="MobiDB-lite"/>
    </source>
</evidence>
<dbReference type="OrthoDB" id="537032at2759"/>
<dbReference type="VEuPathDB" id="FungiDB:AAP_06146"/>
<reference evidence="10 11" key="1">
    <citation type="journal article" date="2016" name="Genome Biol. Evol.">
        <title>Divergent and convergent evolution of fungal pathogenicity.</title>
        <authorList>
            <person name="Shang Y."/>
            <person name="Xiao G."/>
            <person name="Zheng P."/>
            <person name="Cen K."/>
            <person name="Zhan S."/>
            <person name="Wang C."/>
        </authorList>
    </citation>
    <scope>NUCLEOTIDE SEQUENCE [LARGE SCALE GENOMIC DNA]</scope>
    <source>
        <strain evidence="10 11">ARSEF 7405</strain>
    </source>
</reference>
<feature type="domain" description="TLC" evidence="9">
    <location>
        <begin position="141"/>
        <end position="389"/>
    </location>
</feature>
<evidence type="ECO:0000256" key="5">
    <source>
        <dbReference type="ARBA" id="ARBA00023136"/>
    </source>
</evidence>
<evidence type="ECO:0000259" key="9">
    <source>
        <dbReference type="PROSITE" id="PS50922"/>
    </source>
</evidence>
<dbReference type="PANTHER" id="PTHR12560">
    <property type="entry name" value="LONGEVITY ASSURANCE FACTOR 1 LAG1"/>
    <property type="match status" value="1"/>
</dbReference>
<evidence type="ECO:0000256" key="3">
    <source>
        <dbReference type="ARBA" id="ARBA00022692"/>
    </source>
</evidence>
<feature type="transmembrane region" description="Helical" evidence="8">
    <location>
        <begin position="104"/>
        <end position="126"/>
    </location>
</feature>
<proteinExistence type="inferred from homology"/>
<evidence type="ECO:0000256" key="1">
    <source>
        <dbReference type="ARBA" id="ARBA00004141"/>
    </source>
</evidence>
<dbReference type="GO" id="GO:0046513">
    <property type="term" value="P:ceramide biosynthetic process"/>
    <property type="evidence" value="ECO:0007669"/>
    <property type="project" value="InterPro"/>
</dbReference>
<keyword evidence="11" id="KW-1185">Reference proteome</keyword>
<sequence length="487" mass="54859">MEKSKASLPTSQQLSNGLAVTPKAVETIDTCVTPTPFSSAKLKEKDGFRNWLLQHQLLFSVTGLVAIVILHNLSSPFQRHAGPFIQLSYFNSAEGTFGRGVDDAYFVAMSVLLFTAVRAICVDYIFRPFATARGLKPKASIRFAEQGWQFVYYFTYWTFGMYLWTSSHYWLNFAEIWSDWPVRETPASVKIYTLSQMAFWFQQILVLNMEEKRKDYYQMLFHHIITTTLLISAYAYGFFNVANVVLCLMDVVDMLLPGAKMLKYLGYENACNAVFATFFISWAIPRHVIYNMLVWSIYKEVPSVMPYGCHNPSSFGASNSTSSIFISATENPDMISNWEHMLYPFQDVSGTICMSPRIKWAFVLFLIFLQVLSLLWFAMIVGVLVNMLIDGKPAEDTRSDEEDEEENELSSAEKRRLQDDEKRAAGVMNGANGAKAYAGKKYGETSHNSSAIANGASNGIGGGHVRTIRGPRKELLGRIGCEKPTNA</sequence>
<dbReference type="PANTHER" id="PTHR12560:SF0">
    <property type="entry name" value="LD18904P"/>
    <property type="match status" value="1"/>
</dbReference>
<comment type="caution">
    <text evidence="10">The sequence shown here is derived from an EMBL/GenBank/DDBJ whole genome shotgun (WGS) entry which is preliminary data.</text>
</comment>
<keyword evidence="5 6" id="KW-0472">Membrane</keyword>
<evidence type="ECO:0000313" key="11">
    <source>
        <dbReference type="Proteomes" id="UP000242877"/>
    </source>
</evidence>
<dbReference type="PROSITE" id="PS50922">
    <property type="entry name" value="TLC"/>
    <property type="match status" value="1"/>
</dbReference>